<accession>A0A0L0HC95</accession>
<evidence type="ECO:0000313" key="2">
    <source>
        <dbReference type="EMBL" id="KNC99155.1"/>
    </source>
</evidence>
<dbReference type="InterPro" id="IPR011990">
    <property type="entry name" value="TPR-like_helical_dom_sf"/>
</dbReference>
<reference evidence="2 3" key="1">
    <citation type="submission" date="2009-08" db="EMBL/GenBank/DDBJ databases">
        <title>The Genome Sequence of Spizellomyces punctatus strain DAOM BR117.</title>
        <authorList>
            <consortium name="The Broad Institute Genome Sequencing Platform"/>
            <person name="Russ C."/>
            <person name="Cuomo C."/>
            <person name="Shea T."/>
            <person name="Young S.K."/>
            <person name="Zeng Q."/>
            <person name="Koehrsen M."/>
            <person name="Haas B."/>
            <person name="Borodovsky M."/>
            <person name="Guigo R."/>
            <person name="Alvarado L."/>
            <person name="Berlin A."/>
            <person name="Bochicchio J."/>
            <person name="Borenstein D."/>
            <person name="Chapman S."/>
            <person name="Chen Z."/>
            <person name="Engels R."/>
            <person name="Freedman E."/>
            <person name="Gellesch M."/>
            <person name="Goldberg J."/>
            <person name="Griggs A."/>
            <person name="Gujja S."/>
            <person name="Heiman D."/>
            <person name="Hepburn T."/>
            <person name="Howarth C."/>
            <person name="Jen D."/>
            <person name="Larson L."/>
            <person name="Lewis B."/>
            <person name="Mehta T."/>
            <person name="Park D."/>
            <person name="Pearson M."/>
            <person name="Roberts A."/>
            <person name="Saif S."/>
            <person name="Shenoy N."/>
            <person name="Sisk P."/>
            <person name="Stolte C."/>
            <person name="Sykes S."/>
            <person name="Thomson T."/>
            <person name="Walk T."/>
            <person name="White J."/>
            <person name="Yandava C."/>
            <person name="Burger G."/>
            <person name="Gray M.W."/>
            <person name="Holland P.W.H."/>
            <person name="King N."/>
            <person name="Lang F.B.F."/>
            <person name="Roger A.J."/>
            <person name="Ruiz-Trillo I."/>
            <person name="Lander E."/>
            <person name="Nusbaum C."/>
        </authorList>
    </citation>
    <scope>NUCLEOTIDE SEQUENCE [LARGE SCALE GENOMIC DNA]</scope>
    <source>
        <strain evidence="2 3">DAOM BR117</strain>
    </source>
</reference>
<evidence type="ECO:0000313" key="3">
    <source>
        <dbReference type="Proteomes" id="UP000053201"/>
    </source>
</evidence>
<dbReference type="AlphaFoldDB" id="A0A0L0HC95"/>
<organism evidence="2 3">
    <name type="scientific">Spizellomyces punctatus (strain DAOM BR117)</name>
    <dbReference type="NCBI Taxonomy" id="645134"/>
    <lineage>
        <taxon>Eukaryota</taxon>
        <taxon>Fungi</taxon>
        <taxon>Fungi incertae sedis</taxon>
        <taxon>Chytridiomycota</taxon>
        <taxon>Chytridiomycota incertae sedis</taxon>
        <taxon>Chytridiomycetes</taxon>
        <taxon>Spizellomycetales</taxon>
        <taxon>Spizellomycetaceae</taxon>
        <taxon>Spizellomyces</taxon>
    </lineage>
</organism>
<name>A0A0L0HC95_SPIPD</name>
<proteinExistence type="predicted"/>
<dbReference type="GeneID" id="27688788"/>
<sequence length="137" mass="14964">MADSALILHLKICHQLDNHPQANTTLHAERAAAHANLGKAHHILGHYKQAELEYLQALDLYQTVAGNRSHNHGKLKGPRAEPDSPEVGALGSDLNPVKNGLIEVTQNLMNLCKESGKGGMARIYEHKLEKLQAQGTQ</sequence>
<dbReference type="Proteomes" id="UP000053201">
    <property type="component" value="Unassembled WGS sequence"/>
</dbReference>
<dbReference type="SUPFAM" id="SSF48452">
    <property type="entry name" value="TPR-like"/>
    <property type="match status" value="1"/>
</dbReference>
<keyword evidence="3" id="KW-1185">Reference proteome</keyword>
<dbReference type="OrthoDB" id="10330820at2759"/>
<dbReference type="Gene3D" id="1.25.40.10">
    <property type="entry name" value="Tetratricopeptide repeat domain"/>
    <property type="match status" value="1"/>
</dbReference>
<evidence type="ECO:0000256" key="1">
    <source>
        <dbReference type="SAM" id="MobiDB-lite"/>
    </source>
</evidence>
<dbReference type="EMBL" id="KQ257458">
    <property type="protein sequence ID" value="KNC99155.1"/>
    <property type="molecule type" value="Genomic_DNA"/>
</dbReference>
<dbReference type="InParanoid" id="A0A0L0HC95"/>
<gene>
    <name evidence="2" type="ORF">SPPG_05412</name>
</gene>
<dbReference type="VEuPathDB" id="FungiDB:SPPG_05412"/>
<dbReference type="RefSeq" id="XP_016607195.1">
    <property type="nucleotide sequence ID" value="XM_016753627.1"/>
</dbReference>
<feature type="region of interest" description="Disordered" evidence="1">
    <location>
        <begin position="68"/>
        <end position="92"/>
    </location>
</feature>
<protein>
    <submittedName>
        <fullName evidence="2">Uncharacterized protein</fullName>
    </submittedName>
</protein>